<evidence type="ECO:0000313" key="2">
    <source>
        <dbReference type="Proteomes" id="UP000249005"/>
    </source>
</evidence>
<accession>A0A2X4UQ52</accession>
<evidence type="ECO:0000313" key="1">
    <source>
        <dbReference type="EMBL" id="SQI40921.1"/>
    </source>
</evidence>
<dbReference type="RefSeq" id="WP_111740325.1">
    <property type="nucleotide sequence ID" value="NZ_LR698987.1"/>
</dbReference>
<evidence type="ECO:0008006" key="3">
    <source>
        <dbReference type="Google" id="ProtNLM"/>
    </source>
</evidence>
<reference evidence="1 2" key="1">
    <citation type="submission" date="2018-06" db="EMBL/GenBank/DDBJ databases">
        <authorList>
            <consortium name="Pathogen Informatics"/>
            <person name="Doyle S."/>
        </authorList>
    </citation>
    <scope>NUCLEOTIDE SEQUENCE [LARGE SCALE GENOMIC DNA]</scope>
    <source>
        <strain evidence="1 2">NCTC12151</strain>
    </source>
</reference>
<dbReference type="EMBL" id="LS483470">
    <property type="protein sequence ID" value="SQI40921.1"/>
    <property type="molecule type" value="Genomic_DNA"/>
</dbReference>
<dbReference type="Proteomes" id="UP000249005">
    <property type="component" value="Chromosome 1"/>
</dbReference>
<gene>
    <name evidence="1" type="ORF">NCTC12151_01796</name>
</gene>
<dbReference type="InterPro" id="IPR023811">
    <property type="entry name" value="CHP04076"/>
</dbReference>
<organism evidence="1 2">
    <name type="scientific">Leminorella richardii</name>
    <dbReference type="NCBI Taxonomy" id="158841"/>
    <lineage>
        <taxon>Bacteria</taxon>
        <taxon>Pseudomonadati</taxon>
        <taxon>Pseudomonadota</taxon>
        <taxon>Gammaproteobacteria</taxon>
        <taxon>Enterobacterales</taxon>
        <taxon>Budviciaceae</taxon>
        <taxon>Leminorella</taxon>
    </lineage>
</organism>
<proteinExistence type="predicted"/>
<dbReference type="AlphaFoldDB" id="A0A2X4UQ52"/>
<dbReference type="NCBIfam" id="TIGR04076">
    <property type="entry name" value="TIGR04076 family protein"/>
    <property type="match status" value="1"/>
</dbReference>
<keyword evidence="2" id="KW-1185">Reference proteome</keyword>
<dbReference type="KEGG" id="lri:NCTC12151_01796"/>
<sequence>MNNDEFELYDLHVEVVPDGDKPYVCSHHTGQGFDVVGENLIFPAGGRFSLYAMGALLPLLPAKQRMTHAHDWMTTDALIACPDPYCGARFKIVRTGLRTFRHGECTVVPLSEETTSK</sequence>
<dbReference type="OrthoDB" id="1178194at2"/>
<name>A0A2X4UQ52_9GAMM</name>
<protein>
    <recommendedName>
        <fullName evidence="3">TIGR04076 family protein</fullName>
    </recommendedName>
</protein>